<name>A0A6J4SVE2_9SPHN</name>
<gene>
    <name evidence="2" type="ORF">AVDCRST_MAG31-695</name>
</gene>
<organism evidence="2">
    <name type="scientific">uncultured Sphingomonas sp</name>
    <dbReference type="NCBI Taxonomy" id="158754"/>
    <lineage>
        <taxon>Bacteria</taxon>
        <taxon>Pseudomonadati</taxon>
        <taxon>Pseudomonadota</taxon>
        <taxon>Alphaproteobacteria</taxon>
        <taxon>Sphingomonadales</taxon>
        <taxon>Sphingomonadaceae</taxon>
        <taxon>Sphingomonas</taxon>
        <taxon>environmental samples</taxon>
    </lineage>
</organism>
<evidence type="ECO:0000256" key="1">
    <source>
        <dbReference type="SAM" id="MobiDB-lite"/>
    </source>
</evidence>
<feature type="region of interest" description="Disordered" evidence="1">
    <location>
        <begin position="14"/>
        <end position="35"/>
    </location>
</feature>
<sequence>AGDVGRGCDPRCGAACGAGAVGPGAGAGGRRSGRALRRLPRLCRPAFVRGGEDADGDGEHPPPRALHRARRPPRSQPAGSRDHRRLHPAGAGSGRRVLSIERRGLAAAAGRAACAGAGLLPRQL</sequence>
<feature type="region of interest" description="Disordered" evidence="1">
    <location>
        <begin position="47"/>
        <end position="97"/>
    </location>
</feature>
<reference evidence="2" key="1">
    <citation type="submission" date="2020-02" db="EMBL/GenBank/DDBJ databases">
        <authorList>
            <person name="Meier V. D."/>
        </authorList>
    </citation>
    <scope>NUCLEOTIDE SEQUENCE</scope>
    <source>
        <strain evidence="2">AVDCRST_MAG31</strain>
    </source>
</reference>
<proteinExistence type="predicted"/>
<accession>A0A6J4SVE2</accession>
<evidence type="ECO:0000313" key="2">
    <source>
        <dbReference type="EMBL" id="CAA9506329.1"/>
    </source>
</evidence>
<feature type="compositionally biased region" description="Gly residues" evidence="1">
    <location>
        <begin position="19"/>
        <end position="30"/>
    </location>
</feature>
<dbReference type="EMBL" id="CADCWA010000046">
    <property type="protein sequence ID" value="CAA9506329.1"/>
    <property type="molecule type" value="Genomic_DNA"/>
</dbReference>
<feature type="non-terminal residue" evidence="2">
    <location>
        <position position="124"/>
    </location>
</feature>
<feature type="non-terminal residue" evidence="2">
    <location>
        <position position="1"/>
    </location>
</feature>
<protein>
    <submittedName>
        <fullName evidence="2">Uncharacterized protein</fullName>
    </submittedName>
</protein>
<dbReference type="AlphaFoldDB" id="A0A6J4SVE2"/>